<keyword evidence="1" id="KW-1133">Transmembrane helix</keyword>
<proteinExistence type="predicted"/>
<feature type="transmembrane region" description="Helical" evidence="1">
    <location>
        <begin position="76"/>
        <end position="96"/>
    </location>
</feature>
<keyword evidence="1" id="KW-0812">Transmembrane</keyword>
<name>A0A6C0U9B9_9GAMM</name>
<evidence type="ECO:0000256" key="1">
    <source>
        <dbReference type="SAM" id="Phobius"/>
    </source>
</evidence>
<dbReference type="EMBL" id="CP048711">
    <property type="protein sequence ID" value="QIB67225.1"/>
    <property type="molecule type" value="Genomic_DNA"/>
</dbReference>
<dbReference type="RefSeq" id="WP_163496652.1">
    <property type="nucleotide sequence ID" value="NZ_CP048711.1"/>
</dbReference>
<reference evidence="2 3" key="1">
    <citation type="submission" date="2020-02" db="EMBL/GenBank/DDBJ databases">
        <title>Genome sequencing for Kineobactrum sp. M2.</title>
        <authorList>
            <person name="Park S.-J."/>
        </authorList>
    </citation>
    <scope>NUCLEOTIDE SEQUENCE [LARGE SCALE GENOMIC DNA]</scope>
    <source>
        <strain evidence="2 3">M2</strain>
    </source>
</reference>
<keyword evidence="3" id="KW-1185">Reference proteome</keyword>
<keyword evidence="1" id="KW-0472">Membrane</keyword>
<dbReference type="AlphaFoldDB" id="A0A6C0U9B9"/>
<evidence type="ECO:0000313" key="2">
    <source>
        <dbReference type="EMBL" id="QIB67225.1"/>
    </source>
</evidence>
<evidence type="ECO:0000313" key="3">
    <source>
        <dbReference type="Proteomes" id="UP000477680"/>
    </source>
</evidence>
<protein>
    <recommendedName>
        <fullName evidence="4">DUF883 family protein</fullName>
    </recommendedName>
</protein>
<dbReference type="Proteomes" id="UP000477680">
    <property type="component" value="Chromosome"/>
</dbReference>
<accession>A0A6C0U9B9</accession>
<dbReference type="KEGG" id="kim:G3T16_19255"/>
<organism evidence="2 3">
    <name type="scientific">Kineobactrum salinum</name>
    <dbReference type="NCBI Taxonomy" id="2708301"/>
    <lineage>
        <taxon>Bacteria</taxon>
        <taxon>Pseudomonadati</taxon>
        <taxon>Pseudomonadota</taxon>
        <taxon>Gammaproteobacteria</taxon>
        <taxon>Cellvibrionales</taxon>
        <taxon>Halieaceae</taxon>
        <taxon>Kineobactrum</taxon>
    </lineage>
</organism>
<sequence length="100" mass="10677">MNDPVRKEMKQLTQDFAGLRSDIGRLSEVLATAGANRGRTLYQRAADRGVELGHRGEAALDSVHQSIRNRPLGTTLAVIGIGCVIGLLVASCAKSFDEGK</sequence>
<evidence type="ECO:0008006" key="4">
    <source>
        <dbReference type="Google" id="ProtNLM"/>
    </source>
</evidence>
<gene>
    <name evidence="2" type="ORF">G3T16_19255</name>
</gene>